<feature type="domain" description="Calponin-homology (CH)" evidence="5">
    <location>
        <begin position="1078"/>
        <end position="1183"/>
    </location>
</feature>
<feature type="region of interest" description="Disordered" evidence="4">
    <location>
        <begin position="311"/>
        <end position="362"/>
    </location>
</feature>
<dbReference type="SMART" id="SM00033">
    <property type="entry name" value="CH"/>
    <property type="match status" value="1"/>
</dbReference>
<dbReference type="FunFam" id="1.10.418.10:FF:000020">
    <property type="entry name" value="Cytospin-A isoform 1"/>
    <property type="match status" value="1"/>
</dbReference>
<comment type="similarity">
    <text evidence="1">Belongs to the cytospin-A family.</text>
</comment>
<dbReference type="PANTHER" id="PTHR23167:SF69">
    <property type="entry name" value="FI18193P1"/>
    <property type="match status" value="1"/>
</dbReference>
<evidence type="ECO:0000256" key="3">
    <source>
        <dbReference type="SAM" id="Coils"/>
    </source>
</evidence>
<dbReference type="InterPro" id="IPR050540">
    <property type="entry name" value="F-actin_Monoox_Mical"/>
</dbReference>
<evidence type="ECO:0000256" key="2">
    <source>
        <dbReference type="ARBA" id="ARBA00023054"/>
    </source>
</evidence>
<feature type="coiled-coil region" evidence="3">
    <location>
        <begin position="460"/>
        <end position="779"/>
    </location>
</feature>
<dbReference type="PROSITE" id="PS50021">
    <property type="entry name" value="CH"/>
    <property type="match status" value="1"/>
</dbReference>
<feature type="region of interest" description="Disordered" evidence="4">
    <location>
        <begin position="411"/>
        <end position="432"/>
    </location>
</feature>
<dbReference type="SUPFAM" id="SSF47576">
    <property type="entry name" value="Calponin-homology domain, CH-domain"/>
    <property type="match status" value="1"/>
</dbReference>
<dbReference type="InterPro" id="IPR036872">
    <property type="entry name" value="CH_dom_sf"/>
</dbReference>
<dbReference type="PANTHER" id="PTHR23167">
    <property type="entry name" value="CALPONIN HOMOLOGY DOMAIN-CONTAINING PROTEIN DDB_G0272472-RELATED"/>
    <property type="match status" value="1"/>
</dbReference>
<feature type="compositionally biased region" description="Low complexity" evidence="4">
    <location>
        <begin position="853"/>
        <end position="864"/>
    </location>
</feature>
<feature type="region of interest" description="Disordered" evidence="4">
    <location>
        <begin position="1"/>
        <end position="296"/>
    </location>
</feature>
<feature type="region of interest" description="Disordered" evidence="4">
    <location>
        <begin position="991"/>
        <end position="1010"/>
    </location>
</feature>
<proteinExistence type="inferred from homology"/>
<protein>
    <recommendedName>
        <fullName evidence="5">Calponin-homology (CH) domain-containing protein</fullName>
    </recommendedName>
</protein>
<accession>A0A0P4W758</accession>
<evidence type="ECO:0000313" key="6">
    <source>
        <dbReference type="EMBL" id="JAI62105.1"/>
    </source>
</evidence>
<dbReference type="Pfam" id="PF00307">
    <property type="entry name" value="CH"/>
    <property type="match status" value="1"/>
</dbReference>
<feature type="compositionally biased region" description="Low complexity" evidence="4">
    <location>
        <begin position="347"/>
        <end position="362"/>
    </location>
</feature>
<feature type="compositionally biased region" description="Basic and acidic residues" evidence="4">
    <location>
        <begin position="886"/>
        <end position="903"/>
    </location>
</feature>
<name>A0A0P4W758_SCYOL</name>
<feature type="compositionally biased region" description="Basic and acidic residues" evidence="4">
    <location>
        <begin position="278"/>
        <end position="296"/>
    </location>
</feature>
<feature type="compositionally biased region" description="Polar residues" evidence="4">
    <location>
        <begin position="118"/>
        <end position="135"/>
    </location>
</feature>
<evidence type="ECO:0000259" key="5">
    <source>
        <dbReference type="PROSITE" id="PS50021"/>
    </source>
</evidence>
<feature type="compositionally biased region" description="Low complexity" evidence="4">
    <location>
        <begin position="77"/>
        <end position="109"/>
    </location>
</feature>
<evidence type="ECO:0000256" key="1">
    <source>
        <dbReference type="ARBA" id="ARBA00009452"/>
    </source>
</evidence>
<feature type="compositionally biased region" description="Low complexity" evidence="4">
    <location>
        <begin position="910"/>
        <end position="948"/>
    </location>
</feature>
<feature type="region of interest" description="Disordered" evidence="4">
    <location>
        <begin position="852"/>
        <end position="984"/>
    </location>
</feature>
<organism evidence="6">
    <name type="scientific">Scylla olivacea</name>
    <name type="common">Orange mud crab</name>
    <name type="synonym">Cancer olivacea</name>
    <dbReference type="NCBI Taxonomy" id="85551"/>
    <lineage>
        <taxon>Eukaryota</taxon>
        <taxon>Metazoa</taxon>
        <taxon>Ecdysozoa</taxon>
        <taxon>Arthropoda</taxon>
        <taxon>Crustacea</taxon>
        <taxon>Multicrustacea</taxon>
        <taxon>Malacostraca</taxon>
        <taxon>Eumalacostraca</taxon>
        <taxon>Eucarida</taxon>
        <taxon>Decapoda</taxon>
        <taxon>Pleocyemata</taxon>
        <taxon>Brachyura</taxon>
        <taxon>Eubrachyura</taxon>
        <taxon>Portunoidea</taxon>
        <taxon>Portunidae</taxon>
        <taxon>Portuninae</taxon>
        <taxon>Scylla</taxon>
    </lineage>
</organism>
<feature type="compositionally biased region" description="Low complexity" evidence="4">
    <location>
        <begin position="185"/>
        <end position="199"/>
    </location>
</feature>
<dbReference type="EMBL" id="GDRN01080950">
    <property type="protein sequence ID" value="JAI62105.1"/>
    <property type="molecule type" value="Transcribed_RNA"/>
</dbReference>
<dbReference type="InterPro" id="IPR001715">
    <property type="entry name" value="CH_dom"/>
</dbReference>
<feature type="compositionally biased region" description="Low complexity" evidence="4">
    <location>
        <begin position="245"/>
        <end position="267"/>
    </location>
</feature>
<sequence length="1184" mass="129023">MGPPRAPHRDLDRLRGLSPLSQNWRRTPGMNPRTPLVLSPRGGGSISSASHTSTNAALTPKASHKSVREPATPTTPSRPRLLRSASRPARVLVPSAANPAPATAAVVTPRKGSAPSKLISNNQGGSLENLPNTVSTRRKTSAPAKSAVPNTNARKNSAVIPARPRKSSAPTISTRMSKDHGGAGSHHQGSKGSSASAAGVPGEKGTGKKGAAGQDMQPLPTLKEEKKTQSTSKGKKMDAKGKENAAPPASKGPEAAPAAAPAAVEVPAPAPAPTTFPEKAHLEKTISDLVRNSESKKQEIAALKMEINRLKESARERDSPADDDCSRCSKCGAPSDTPSASHGAGKTTTPSPTLAAPSPGLSPDVKASLNSLTLENKLLKDRLLQLGVSLESSSLSDQEKELLLGKVCSVSQNGGEGEDPSSCADRGEWDNKSTSSVSEVSVACLQDRIQQMEETHYCTNEELQATLQELEDLREQLTECTVEVQQLQEEKQVILESLTQQTEKLAEARSQNDTLKHMVIQQSENSQDLSQCEKTQRLMELLKSAQEDRELLQIKQDELEQQMTTTKEAEERFHRETQLIRDRMKLLEEMVEAANSEKKTAENQLAEAQESCKAMEIESTRLKTALEAAKEKITELEAAVISGEKSKLPDVLERVRQEKDALEKENAALQQRANATACENERLRDQISVVQDELMVSGRQVARNNARSQLEDADWKKEQLETERMQLHDEMEVLKATVEELKLTCQRHLEDKRELKASLSEAQKKLQESKEKLQEKDRCISEGKAQLNKRVEEWEQFQNDLLTTVKVANDFKTEVQHDLQKLEQENQVLKERNKQLSVDLEKAKAAKVCAPVGNSSTTSLNNGGSDRRSVRAVPSALPNGDPSILTDRRNTRPLARGDSRVKSLIESIESATRQTRAGSRSSSTSSLCSTSSEGNMNNNNNNSKTNTSILKRADTESMIRSGPSSPLKDARNTLGSQTVSSPLRALQRNSFSEGLGQSQSSFSKSTAGTSNLSTTVKLADKTTTKINNMGPPGENSVSKPISILSNKLDHSMRRNSYGQISAVVDKKDPLASLAQNGGSKRNGLIKWCQNKTVGYTNVDITNFSSSWNDGLALCAILDTYLPEKISYKSLSPQNKRENFQVAISAAESVGITNLLDVNDMITSERPNWQTVYNYVTSIYCHFET</sequence>
<feature type="compositionally biased region" description="Polar residues" evidence="4">
    <location>
        <begin position="46"/>
        <end position="57"/>
    </location>
</feature>
<reference evidence="6" key="1">
    <citation type="submission" date="2015-09" db="EMBL/GenBank/DDBJ databases">
        <title>Scylla olivacea transcriptome.</title>
        <authorList>
            <person name="Ikhwanuddin M."/>
        </authorList>
    </citation>
    <scope>NUCLEOTIDE SEQUENCE</scope>
</reference>
<feature type="compositionally biased region" description="Basic and acidic residues" evidence="4">
    <location>
        <begin position="311"/>
        <end position="327"/>
    </location>
</feature>
<keyword evidence="2 3" id="KW-0175">Coiled coil</keyword>
<dbReference type="Gene3D" id="1.10.418.10">
    <property type="entry name" value="Calponin-like domain"/>
    <property type="match status" value="1"/>
</dbReference>
<evidence type="ECO:0000256" key="4">
    <source>
        <dbReference type="SAM" id="MobiDB-lite"/>
    </source>
</evidence>
<feature type="coiled-coil region" evidence="3">
    <location>
        <begin position="812"/>
        <end position="846"/>
    </location>
</feature>
<dbReference type="AlphaFoldDB" id="A0A0P4W758"/>
<feature type="compositionally biased region" description="Polar residues" evidence="4">
    <location>
        <begin position="973"/>
        <end position="984"/>
    </location>
</feature>